<feature type="transmembrane region" description="Helical" evidence="2">
    <location>
        <begin position="43"/>
        <end position="67"/>
    </location>
</feature>
<comment type="caution">
    <text evidence="3">The sequence shown here is derived from an EMBL/GenBank/DDBJ whole genome shotgun (WGS) entry which is preliminary data.</text>
</comment>
<gene>
    <name evidence="3" type="ORF">EVOR1521_LOCUS9350</name>
</gene>
<dbReference type="AlphaFoldDB" id="A0AA36I6S4"/>
<dbReference type="EMBL" id="CAUJNA010000836">
    <property type="protein sequence ID" value="CAJ1381772.1"/>
    <property type="molecule type" value="Genomic_DNA"/>
</dbReference>
<feature type="transmembrane region" description="Helical" evidence="2">
    <location>
        <begin position="283"/>
        <end position="301"/>
    </location>
</feature>
<dbReference type="Proteomes" id="UP001178507">
    <property type="component" value="Unassembled WGS sequence"/>
</dbReference>
<evidence type="ECO:0000313" key="3">
    <source>
        <dbReference type="EMBL" id="CAJ1381772.1"/>
    </source>
</evidence>
<dbReference type="GO" id="GO:0015297">
    <property type="term" value="F:antiporter activity"/>
    <property type="evidence" value="ECO:0007669"/>
    <property type="project" value="InterPro"/>
</dbReference>
<feature type="transmembrane region" description="Helical" evidence="2">
    <location>
        <begin position="382"/>
        <end position="403"/>
    </location>
</feature>
<sequence>MAQNVFGFSLGVGVNSALNTLVSQSRGAGRLDLCRLSLQQAQVLCFLVAVPSMFFMWNAGGFFRLVGINPRTAQDAGEFVQGAVFVTPFHFLACATRSFLRALKLPRPVFYVSALVALCHPIWCYILVHCLKQGAFGAGLCVTVSNSLNFLLLTTYVAIFQPGDSKNAWCVLPWDLCREVATFRRPAPAPSDCASPSGDLAEQSFRAYLRVAVPSALLLWSEWWVYEAMALLAGLCGKTGLAAHTATSNTLSVIFMVPSGLGSATSAMVGHAIGEGSSDAARAVLRAACQVMLGLCLPMWLAVQLGRSWVARLYSSDPEVVATMEALFVVLGVFQLFDGLQTVLEGGLIGLGLQRPASRVKLGTMVLVRLLGAYVLSQPLHWGVMGIWVAGTAGMVVTVALYLRLVKNCNLELLANSVQQELVPA</sequence>
<dbReference type="Pfam" id="PF01554">
    <property type="entry name" value="MatE"/>
    <property type="match status" value="2"/>
</dbReference>
<feature type="transmembrane region" description="Helical" evidence="2">
    <location>
        <begin position="109"/>
        <end position="128"/>
    </location>
</feature>
<evidence type="ECO:0008006" key="5">
    <source>
        <dbReference type="Google" id="ProtNLM"/>
    </source>
</evidence>
<dbReference type="GO" id="GO:0016020">
    <property type="term" value="C:membrane"/>
    <property type="evidence" value="ECO:0007669"/>
    <property type="project" value="InterPro"/>
</dbReference>
<proteinExistence type="inferred from homology"/>
<feature type="transmembrane region" description="Helical" evidence="2">
    <location>
        <begin position="321"/>
        <end position="340"/>
    </location>
</feature>
<name>A0AA36I6S4_9DINO</name>
<dbReference type="PANTHER" id="PTHR11206">
    <property type="entry name" value="MULTIDRUG RESISTANCE PROTEIN"/>
    <property type="match status" value="1"/>
</dbReference>
<evidence type="ECO:0000256" key="1">
    <source>
        <dbReference type="ARBA" id="ARBA00010199"/>
    </source>
</evidence>
<keyword evidence="2" id="KW-0812">Transmembrane</keyword>
<organism evidence="3 4">
    <name type="scientific">Effrenium voratum</name>
    <dbReference type="NCBI Taxonomy" id="2562239"/>
    <lineage>
        <taxon>Eukaryota</taxon>
        <taxon>Sar</taxon>
        <taxon>Alveolata</taxon>
        <taxon>Dinophyceae</taxon>
        <taxon>Suessiales</taxon>
        <taxon>Symbiodiniaceae</taxon>
        <taxon>Effrenium</taxon>
    </lineage>
</organism>
<comment type="similarity">
    <text evidence="1">Belongs to the multi antimicrobial extrusion (MATE) (TC 2.A.66.1) family.</text>
</comment>
<dbReference type="InterPro" id="IPR002528">
    <property type="entry name" value="MATE_fam"/>
</dbReference>
<feature type="transmembrane region" description="Helical" evidence="2">
    <location>
        <begin position="6"/>
        <end position="22"/>
    </location>
</feature>
<evidence type="ECO:0000313" key="4">
    <source>
        <dbReference type="Proteomes" id="UP001178507"/>
    </source>
</evidence>
<evidence type="ECO:0000256" key="2">
    <source>
        <dbReference type="SAM" id="Phobius"/>
    </source>
</evidence>
<protein>
    <recommendedName>
        <fullName evidence="5">Multidrug and toxin extrusion protein</fullName>
    </recommendedName>
</protein>
<keyword evidence="2" id="KW-1133">Transmembrane helix</keyword>
<dbReference type="GO" id="GO:0042910">
    <property type="term" value="F:xenobiotic transmembrane transporter activity"/>
    <property type="evidence" value="ECO:0007669"/>
    <property type="project" value="InterPro"/>
</dbReference>
<reference evidence="3" key="1">
    <citation type="submission" date="2023-08" db="EMBL/GenBank/DDBJ databases">
        <authorList>
            <person name="Chen Y."/>
            <person name="Shah S."/>
            <person name="Dougan E. K."/>
            <person name="Thang M."/>
            <person name="Chan C."/>
        </authorList>
    </citation>
    <scope>NUCLEOTIDE SEQUENCE</scope>
</reference>
<keyword evidence="4" id="KW-1185">Reference proteome</keyword>
<accession>A0AA36I6S4</accession>
<feature type="transmembrane region" description="Helical" evidence="2">
    <location>
        <begin position="134"/>
        <end position="159"/>
    </location>
</feature>
<keyword evidence="2" id="KW-0472">Membrane</keyword>